<dbReference type="InterPro" id="IPR023214">
    <property type="entry name" value="HAD_sf"/>
</dbReference>
<dbReference type="EMBL" id="AP026867">
    <property type="protein sequence ID" value="BDS14096.1"/>
    <property type="molecule type" value="Genomic_DNA"/>
</dbReference>
<dbReference type="Pfam" id="PF00702">
    <property type="entry name" value="Hydrolase"/>
    <property type="match status" value="1"/>
</dbReference>
<dbReference type="SFLD" id="SFLDG01129">
    <property type="entry name" value="C1.5:_HAD__Beta-PGM__Phosphata"/>
    <property type="match status" value="1"/>
</dbReference>
<reference evidence="1" key="1">
    <citation type="submission" date="2022-09" db="EMBL/GenBank/DDBJ databases">
        <title>Aureispira anguillicida sp. nov., isolated from Leptocephalus of Japanese eel Anguilla japonica.</title>
        <authorList>
            <person name="Yuasa K."/>
            <person name="Mekata T."/>
            <person name="Ikunari K."/>
        </authorList>
    </citation>
    <scope>NUCLEOTIDE SEQUENCE</scope>
    <source>
        <strain evidence="1">EL160426</strain>
    </source>
</reference>
<dbReference type="KEGG" id="aup:AsAng_0048620"/>
<dbReference type="PANTHER" id="PTHR43611">
    <property type="entry name" value="ALPHA-D-GLUCOSE 1-PHOSPHATE PHOSPHATASE"/>
    <property type="match status" value="1"/>
</dbReference>
<evidence type="ECO:0000313" key="1">
    <source>
        <dbReference type="EMBL" id="BDS14096.1"/>
    </source>
</evidence>
<dbReference type="InterPro" id="IPR023198">
    <property type="entry name" value="PGP-like_dom2"/>
</dbReference>
<dbReference type="PRINTS" id="PR00413">
    <property type="entry name" value="HADHALOGNASE"/>
</dbReference>
<protein>
    <submittedName>
        <fullName evidence="1">HAD family phosphatase</fullName>
    </submittedName>
</protein>
<dbReference type="InterPro" id="IPR036412">
    <property type="entry name" value="HAD-like_sf"/>
</dbReference>
<evidence type="ECO:0000313" key="2">
    <source>
        <dbReference type="Proteomes" id="UP001060919"/>
    </source>
</evidence>
<dbReference type="NCBIfam" id="TIGR01509">
    <property type="entry name" value="HAD-SF-IA-v3"/>
    <property type="match status" value="1"/>
</dbReference>
<proteinExistence type="predicted"/>
<dbReference type="SUPFAM" id="SSF56784">
    <property type="entry name" value="HAD-like"/>
    <property type="match status" value="1"/>
</dbReference>
<dbReference type="Proteomes" id="UP001060919">
    <property type="component" value="Chromosome"/>
</dbReference>
<accession>A0A916DWJ4</accession>
<dbReference type="InterPro" id="IPR006439">
    <property type="entry name" value="HAD-SF_hydro_IA"/>
</dbReference>
<dbReference type="SFLD" id="SFLDS00003">
    <property type="entry name" value="Haloacid_Dehalogenase"/>
    <property type="match status" value="1"/>
</dbReference>
<dbReference type="CDD" id="cd02603">
    <property type="entry name" value="HAD_sEH-N_like"/>
    <property type="match status" value="1"/>
</dbReference>
<gene>
    <name evidence="1" type="ORF">AsAng_0048620</name>
</gene>
<dbReference type="Gene3D" id="3.40.50.1000">
    <property type="entry name" value="HAD superfamily/HAD-like"/>
    <property type="match status" value="1"/>
</dbReference>
<sequence>MKGIKNIIFDLGGVLIHLQPAYTEAAFCALVGDKKEFQRISKILIQAGVFDDFETGKLTEEAFIHALKEHNSNPVTRAQLETAWNAMLLNIPSNGLELLEELKAKGYRVYLLSNTNSIHLREFRQIVAKEHGIEDFDALFDKAYYSHLINERKPDEAAFQYVLDDAQLIASETLFIDDNAPNLVGARAAGIHTLLHPANSDIKAHLKLFLQVV</sequence>
<dbReference type="RefSeq" id="WP_264789330.1">
    <property type="nucleotide sequence ID" value="NZ_AP026867.1"/>
</dbReference>
<name>A0A916DWJ4_9BACT</name>
<dbReference type="Gene3D" id="1.10.150.240">
    <property type="entry name" value="Putative phosphatase, domain 2"/>
    <property type="match status" value="1"/>
</dbReference>
<dbReference type="AlphaFoldDB" id="A0A916DWJ4"/>
<dbReference type="PANTHER" id="PTHR43611:SF3">
    <property type="entry name" value="FLAVIN MONONUCLEOTIDE HYDROLASE 1, CHLOROPLATIC"/>
    <property type="match status" value="1"/>
</dbReference>
<keyword evidence="2" id="KW-1185">Reference proteome</keyword>
<organism evidence="1 2">
    <name type="scientific">Aureispira anguillae</name>
    <dbReference type="NCBI Taxonomy" id="2864201"/>
    <lineage>
        <taxon>Bacteria</taxon>
        <taxon>Pseudomonadati</taxon>
        <taxon>Bacteroidota</taxon>
        <taxon>Saprospiria</taxon>
        <taxon>Saprospirales</taxon>
        <taxon>Saprospiraceae</taxon>
        <taxon>Aureispira</taxon>
    </lineage>
</organism>